<dbReference type="EMBL" id="MNCJ02000326">
    <property type="protein sequence ID" value="KAF5780314.1"/>
    <property type="molecule type" value="Genomic_DNA"/>
</dbReference>
<dbReference type="AlphaFoldDB" id="A0A9K3HKR9"/>
<sequence>MAEYLHDDKVWIIVIMVWLTNLEWVRKCNVPSNLRSLGILEQELAGWRA</sequence>
<name>A0A9K3HKR9_HELAN</name>
<dbReference type="Gramene" id="mRNA:HanXRQr2_Chr11g0470501">
    <property type="protein sequence ID" value="mRNA:HanXRQr2_Chr11g0470501"/>
    <property type="gene ID" value="HanXRQr2_Chr11g0470501"/>
</dbReference>
<protein>
    <submittedName>
        <fullName evidence="1">Uncharacterized protein</fullName>
    </submittedName>
</protein>
<gene>
    <name evidence="1" type="ORF">HanXRQr2_Chr11g0470501</name>
</gene>
<comment type="caution">
    <text evidence="1">The sequence shown here is derived from an EMBL/GenBank/DDBJ whole genome shotgun (WGS) entry which is preliminary data.</text>
</comment>
<keyword evidence="2" id="KW-1185">Reference proteome</keyword>
<reference evidence="1" key="2">
    <citation type="submission" date="2020-06" db="EMBL/GenBank/DDBJ databases">
        <title>Helianthus annuus Genome sequencing and assembly Release 2.</title>
        <authorList>
            <person name="Gouzy J."/>
            <person name="Langlade N."/>
            <person name="Munos S."/>
        </authorList>
    </citation>
    <scope>NUCLEOTIDE SEQUENCE</scope>
    <source>
        <tissue evidence="1">Leaves</tissue>
    </source>
</reference>
<evidence type="ECO:0000313" key="1">
    <source>
        <dbReference type="EMBL" id="KAF5780314.1"/>
    </source>
</evidence>
<dbReference type="Proteomes" id="UP000215914">
    <property type="component" value="Unassembled WGS sequence"/>
</dbReference>
<proteinExistence type="predicted"/>
<accession>A0A9K3HKR9</accession>
<evidence type="ECO:0000313" key="2">
    <source>
        <dbReference type="Proteomes" id="UP000215914"/>
    </source>
</evidence>
<organism evidence="1 2">
    <name type="scientific">Helianthus annuus</name>
    <name type="common">Common sunflower</name>
    <dbReference type="NCBI Taxonomy" id="4232"/>
    <lineage>
        <taxon>Eukaryota</taxon>
        <taxon>Viridiplantae</taxon>
        <taxon>Streptophyta</taxon>
        <taxon>Embryophyta</taxon>
        <taxon>Tracheophyta</taxon>
        <taxon>Spermatophyta</taxon>
        <taxon>Magnoliopsida</taxon>
        <taxon>eudicotyledons</taxon>
        <taxon>Gunneridae</taxon>
        <taxon>Pentapetalae</taxon>
        <taxon>asterids</taxon>
        <taxon>campanulids</taxon>
        <taxon>Asterales</taxon>
        <taxon>Asteraceae</taxon>
        <taxon>Asteroideae</taxon>
        <taxon>Heliantheae alliance</taxon>
        <taxon>Heliantheae</taxon>
        <taxon>Helianthus</taxon>
    </lineage>
</organism>
<reference evidence="1" key="1">
    <citation type="journal article" date="2017" name="Nature">
        <title>The sunflower genome provides insights into oil metabolism, flowering and Asterid evolution.</title>
        <authorList>
            <person name="Badouin H."/>
            <person name="Gouzy J."/>
            <person name="Grassa C.J."/>
            <person name="Murat F."/>
            <person name="Staton S.E."/>
            <person name="Cottret L."/>
            <person name="Lelandais-Briere C."/>
            <person name="Owens G.L."/>
            <person name="Carrere S."/>
            <person name="Mayjonade B."/>
            <person name="Legrand L."/>
            <person name="Gill N."/>
            <person name="Kane N.C."/>
            <person name="Bowers J.E."/>
            <person name="Hubner S."/>
            <person name="Bellec A."/>
            <person name="Berard A."/>
            <person name="Berges H."/>
            <person name="Blanchet N."/>
            <person name="Boniface M.C."/>
            <person name="Brunel D."/>
            <person name="Catrice O."/>
            <person name="Chaidir N."/>
            <person name="Claudel C."/>
            <person name="Donnadieu C."/>
            <person name="Faraut T."/>
            <person name="Fievet G."/>
            <person name="Helmstetter N."/>
            <person name="King M."/>
            <person name="Knapp S.J."/>
            <person name="Lai Z."/>
            <person name="Le Paslier M.C."/>
            <person name="Lippi Y."/>
            <person name="Lorenzon L."/>
            <person name="Mandel J.R."/>
            <person name="Marage G."/>
            <person name="Marchand G."/>
            <person name="Marquand E."/>
            <person name="Bret-Mestries E."/>
            <person name="Morien E."/>
            <person name="Nambeesan S."/>
            <person name="Nguyen T."/>
            <person name="Pegot-Espagnet P."/>
            <person name="Pouilly N."/>
            <person name="Raftis F."/>
            <person name="Sallet E."/>
            <person name="Schiex T."/>
            <person name="Thomas J."/>
            <person name="Vandecasteele C."/>
            <person name="Vares D."/>
            <person name="Vear F."/>
            <person name="Vautrin S."/>
            <person name="Crespi M."/>
            <person name="Mangin B."/>
            <person name="Burke J.M."/>
            <person name="Salse J."/>
            <person name="Munos S."/>
            <person name="Vincourt P."/>
            <person name="Rieseberg L.H."/>
            <person name="Langlade N.B."/>
        </authorList>
    </citation>
    <scope>NUCLEOTIDE SEQUENCE</scope>
    <source>
        <tissue evidence="1">Leaves</tissue>
    </source>
</reference>